<proteinExistence type="inferred from homology"/>
<dbReference type="InterPro" id="IPR008972">
    <property type="entry name" value="Cupredoxin"/>
</dbReference>
<evidence type="ECO:0000259" key="6">
    <source>
        <dbReference type="Pfam" id="PF07731"/>
    </source>
</evidence>
<dbReference type="GO" id="GO:0016491">
    <property type="term" value="F:oxidoreductase activity"/>
    <property type="evidence" value="ECO:0007669"/>
    <property type="project" value="UniProtKB-KW"/>
</dbReference>
<feature type="domain" description="Plastocyanin-like" evidence="5">
    <location>
        <begin position="177"/>
        <end position="325"/>
    </location>
</feature>
<dbReference type="PROSITE" id="PS00079">
    <property type="entry name" value="MULTICOPPER_OXIDASE1"/>
    <property type="match status" value="1"/>
</dbReference>
<dbReference type="AlphaFoldDB" id="A0A1J1IR85"/>
<feature type="domain" description="Plastocyanin-like" evidence="6">
    <location>
        <begin position="468"/>
        <end position="583"/>
    </location>
</feature>
<protein>
    <submittedName>
        <fullName evidence="8">CLUMA_CG014215, isoform A</fullName>
    </submittedName>
</protein>
<evidence type="ECO:0000259" key="7">
    <source>
        <dbReference type="Pfam" id="PF07732"/>
    </source>
</evidence>
<evidence type="ECO:0000313" key="9">
    <source>
        <dbReference type="Proteomes" id="UP000183832"/>
    </source>
</evidence>
<dbReference type="InterPro" id="IPR045087">
    <property type="entry name" value="Cu-oxidase_fam"/>
</dbReference>
<dbReference type="Proteomes" id="UP000183832">
    <property type="component" value="Unassembled WGS sequence"/>
</dbReference>
<dbReference type="InterPro" id="IPR002355">
    <property type="entry name" value="Cu_oxidase_Cu_BS"/>
</dbReference>
<dbReference type="InterPro" id="IPR011707">
    <property type="entry name" value="Cu-oxidase-like_N"/>
</dbReference>
<dbReference type="Gene3D" id="2.60.40.420">
    <property type="entry name" value="Cupredoxins - blue copper proteins"/>
    <property type="match status" value="3"/>
</dbReference>
<evidence type="ECO:0000256" key="1">
    <source>
        <dbReference type="ARBA" id="ARBA00010609"/>
    </source>
</evidence>
<accession>A0A1J1IR85</accession>
<dbReference type="CDD" id="cd13905">
    <property type="entry name" value="CuRO_3_tcLLC2_insect_like"/>
    <property type="match status" value="1"/>
</dbReference>
<keyword evidence="4" id="KW-0186">Copper</keyword>
<gene>
    <name evidence="8" type="primary">putative L-ascorbate oxidase</name>
    <name evidence="8" type="ORF">CLUMA_CG014215</name>
</gene>
<evidence type="ECO:0000259" key="5">
    <source>
        <dbReference type="Pfam" id="PF00394"/>
    </source>
</evidence>
<evidence type="ECO:0000313" key="8">
    <source>
        <dbReference type="EMBL" id="CRL01606.1"/>
    </source>
</evidence>
<dbReference type="Pfam" id="PF07731">
    <property type="entry name" value="Cu-oxidase_2"/>
    <property type="match status" value="1"/>
</dbReference>
<dbReference type="STRING" id="568069.A0A1J1IR85"/>
<dbReference type="GO" id="GO:0006826">
    <property type="term" value="P:iron ion transport"/>
    <property type="evidence" value="ECO:0007669"/>
    <property type="project" value="TreeGrafter"/>
</dbReference>
<dbReference type="CDD" id="cd13884">
    <property type="entry name" value="CuRO_2_tcLCC_insect_like"/>
    <property type="match status" value="1"/>
</dbReference>
<comment type="similarity">
    <text evidence="1">Belongs to the multicopper oxidase family.</text>
</comment>
<keyword evidence="9" id="KW-1185">Reference proteome</keyword>
<dbReference type="FunFam" id="2.60.40.420:FF:000045">
    <property type="entry name" value="Laccase 2"/>
    <property type="match status" value="1"/>
</dbReference>
<evidence type="ECO:0000256" key="3">
    <source>
        <dbReference type="ARBA" id="ARBA00023002"/>
    </source>
</evidence>
<evidence type="ECO:0000256" key="2">
    <source>
        <dbReference type="ARBA" id="ARBA00022723"/>
    </source>
</evidence>
<dbReference type="InterPro" id="IPR011706">
    <property type="entry name" value="Cu-oxidase_C"/>
</dbReference>
<dbReference type="PROSITE" id="PS00080">
    <property type="entry name" value="MULTICOPPER_OXIDASE2"/>
    <property type="match status" value="1"/>
</dbReference>
<dbReference type="SUPFAM" id="SSF49503">
    <property type="entry name" value="Cupredoxins"/>
    <property type="match status" value="3"/>
</dbReference>
<dbReference type="GO" id="GO:0005507">
    <property type="term" value="F:copper ion binding"/>
    <property type="evidence" value="ECO:0007669"/>
    <property type="project" value="InterPro"/>
</dbReference>
<dbReference type="Pfam" id="PF07732">
    <property type="entry name" value="Cu-oxidase_3"/>
    <property type="match status" value="1"/>
</dbReference>
<reference evidence="8 9" key="1">
    <citation type="submission" date="2015-04" db="EMBL/GenBank/DDBJ databases">
        <authorList>
            <person name="Syromyatnikov M.Y."/>
            <person name="Popov V.N."/>
        </authorList>
    </citation>
    <scope>NUCLEOTIDE SEQUENCE [LARGE SCALE GENOMIC DNA]</scope>
</reference>
<feature type="domain" description="Plastocyanin-like" evidence="7">
    <location>
        <begin position="53"/>
        <end position="161"/>
    </location>
</feature>
<dbReference type="PANTHER" id="PTHR11709">
    <property type="entry name" value="MULTI-COPPER OXIDASE"/>
    <property type="match status" value="1"/>
</dbReference>
<dbReference type="PANTHER" id="PTHR11709:SF394">
    <property type="entry name" value="FI03373P-RELATED"/>
    <property type="match status" value="1"/>
</dbReference>
<evidence type="ECO:0000256" key="4">
    <source>
        <dbReference type="ARBA" id="ARBA00023008"/>
    </source>
</evidence>
<dbReference type="InterPro" id="IPR033138">
    <property type="entry name" value="Cu_oxidase_CS"/>
</dbReference>
<keyword evidence="3" id="KW-0560">Oxidoreductase</keyword>
<dbReference type="InterPro" id="IPR001117">
    <property type="entry name" value="Cu-oxidase_2nd"/>
</dbReference>
<dbReference type="EMBL" id="CVRI01000055">
    <property type="protein sequence ID" value="CRL01606.1"/>
    <property type="molecule type" value="Genomic_DNA"/>
</dbReference>
<dbReference type="GO" id="GO:0005886">
    <property type="term" value="C:plasma membrane"/>
    <property type="evidence" value="ECO:0007669"/>
    <property type="project" value="TreeGrafter"/>
</dbReference>
<keyword evidence="2" id="KW-0479">Metal-binding</keyword>
<sequence length="609" mass="69756">MDSGRRCDRECKPGDRRVCHFYFMMKYFQVMGGACANCTKGDVDGCLDSKCVLADGVGRGFLSINFRLPGPPINVCKGDVIVIDLTNEGQGTSTAIHWHGIRQFNTQFMDGVPYVTQCPIPFGAKFRYAFHAEDEGTHFYHSHAGHQKANGIFGSLIVRGPREQNPNSYLYDYDLKEHVIIVSDWMHHLAEEDFPGVVSRSVLTESILINGHGRYYNTTSESYTFAPWPLFNVDANKRYRFRFINSGFNVCPFMLQIESHEMIIIASEVSNVHPMTIDSLYSLPGERFDFVVNADQPPRDYWIRVQTLNPCRTVVETFGILRYGEDHQMSIGTRVSFTANLPPRLSTEFPTKKFFNSPMPKVKDIPLISLKAYNSDRSIIDNPPNHKFYLFLDSPTILDHTMDENGNYFRLDFETSRTDFNSIGTFNNISLKYPTFPLLTQPELINDSMFCNENSTVGKHCFDNKFLTACRCVHRIKVKFNSIVELVVVNVDDQIAHPVHLHGHKFHVLDMGVFEKKPIPGVIRRNGIPMTIHKNPPFKDTVILPFPGYVRLRFRANNPGFWLFHCHFDWHLETGMAVIFQVGELSDMKHIKIPTNFPKCSEFSIDEID</sequence>
<dbReference type="OrthoDB" id="2121828at2759"/>
<dbReference type="Pfam" id="PF00394">
    <property type="entry name" value="Cu-oxidase"/>
    <property type="match status" value="1"/>
</dbReference>
<dbReference type="CDD" id="cd13858">
    <property type="entry name" value="CuRO_1_tcLCC2_insect_like"/>
    <property type="match status" value="1"/>
</dbReference>
<organism evidence="8 9">
    <name type="scientific">Clunio marinus</name>
    <dbReference type="NCBI Taxonomy" id="568069"/>
    <lineage>
        <taxon>Eukaryota</taxon>
        <taxon>Metazoa</taxon>
        <taxon>Ecdysozoa</taxon>
        <taxon>Arthropoda</taxon>
        <taxon>Hexapoda</taxon>
        <taxon>Insecta</taxon>
        <taxon>Pterygota</taxon>
        <taxon>Neoptera</taxon>
        <taxon>Endopterygota</taxon>
        <taxon>Diptera</taxon>
        <taxon>Nematocera</taxon>
        <taxon>Chironomoidea</taxon>
        <taxon>Chironomidae</taxon>
        <taxon>Clunio</taxon>
    </lineage>
</organism>
<name>A0A1J1IR85_9DIPT</name>